<gene>
    <name evidence="1" type="ORF">BpHYR1_039395</name>
</gene>
<evidence type="ECO:0000313" key="1">
    <source>
        <dbReference type="EMBL" id="RNA39407.1"/>
    </source>
</evidence>
<sequence>MHKYLIILNELKSNLQLMLYWKRFGYSMFTKLVSSDFKHFFKLSGTISSLEFVSCINFCLSRSTIRISEQFLYLMSSFLQLRIRPIIIDPKTLMTKSKGKLKRVYKLICSKRLSMLRFKKLRGSGKQNSGIAGFISVKWSGKRQNMLGFVLFIKSLESMTPCSTGCFSFILPLASFSSSFLSFILRPSNFLKENFSNPNS</sequence>
<evidence type="ECO:0000313" key="2">
    <source>
        <dbReference type="Proteomes" id="UP000276133"/>
    </source>
</evidence>
<dbReference type="Proteomes" id="UP000276133">
    <property type="component" value="Unassembled WGS sequence"/>
</dbReference>
<comment type="caution">
    <text evidence="1">The sequence shown here is derived from an EMBL/GenBank/DDBJ whole genome shotgun (WGS) entry which is preliminary data.</text>
</comment>
<reference evidence="1 2" key="1">
    <citation type="journal article" date="2018" name="Sci. Rep.">
        <title>Genomic signatures of local adaptation to the degree of environmental predictability in rotifers.</title>
        <authorList>
            <person name="Franch-Gras L."/>
            <person name="Hahn C."/>
            <person name="Garcia-Roger E.M."/>
            <person name="Carmona M.J."/>
            <person name="Serra M."/>
            <person name="Gomez A."/>
        </authorList>
    </citation>
    <scope>NUCLEOTIDE SEQUENCE [LARGE SCALE GENOMIC DNA]</scope>
    <source>
        <strain evidence="1">HYR1</strain>
    </source>
</reference>
<name>A0A3M7SUU6_BRAPC</name>
<keyword evidence="2" id="KW-1185">Reference proteome</keyword>
<accession>A0A3M7SUU6</accession>
<proteinExistence type="predicted"/>
<organism evidence="1 2">
    <name type="scientific">Brachionus plicatilis</name>
    <name type="common">Marine rotifer</name>
    <name type="synonym">Brachionus muelleri</name>
    <dbReference type="NCBI Taxonomy" id="10195"/>
    <lineage>
        <taxon>Eukaryota</taxon>
        <taxon>Metazoa</taxon>
        <taxon>Spiralia</taxon>
        <taxon>Gnathifera</taxon>
        <taxon>Rotifera</taxon>
        <taxon>Eurotatoria</taxon>
        <taxon>Monogononta</taxon>
        <taxon>Pseudotrocha</taxon>
        <taxon>Ploima</taxon>
        <taxon>Brachionidae</taxon>
        <taxon>Brachionus</taxon>
    </lineage>
</organism>
<dbReference type="AlphaFoldDB" id="A0A3M7SUU6"/>
<protein>
    <submittedName>
        <fullName evidence="1">Uncharacterized protein</fullName>
    </submittedName>
</protein>
<dbReference type="EMBL" id="REGN01000752">
    <property type="protein sequence ID" value="RNA39407.1"/>
    <property type="molecule type" value="Genomic_DNA"/>
</dbReference>